<proteinExistence type="predicted"/>
<keyword evidence="3" id="KW-1185">Reference proteome</keyword>
<evidence type="ECO:0000313" key="1">
    <source>
        <dbReference type="EMBL" id="GBO05391.1"/>
    </source>
</evidence>
<protein>
    <submittedName>
        <fullName evidence="2">Uncharacterized protein</fullName>
    </submittedName>
</protein>
<evidence type="ECO:0000313" key="3">
    <source>
        <dbReference type="Proteomes" id="UP000499080"/>
    </source>
</evidence>
<name>A0A4Y2TYH9_ARAVE</name>
<comment type="caution">
    <text evidence="2">The sequence shown here is derived from an EMBL/GenBank/DDBJ whole genome shotgun (WGS) entry which is preliminary data.</text>
</comment>
<dbReference type="Proteomes" id="UP000499080">
    <property type="component" value="Unassembled WGS sequence"/>
</dbReference>
<dbReference type="EMBL" id="BGPR01032044">
    <property type="protein sequence ID" value="GBO05392.1"/>
    <property type="molecule type" value="Genomic_DNA"/>
</dbReference>
<dbReference type="AlphaFoldDB" id="A0A4Y2TYH9"/>
<dbReference type="EMBL" id="BGPR01032043">
    <property type="protein sequence ID" value="GBO05391.1"/>
    <property type="molecule type" value="Genomic_DNA"/>
</dbReference>
<organism evidence="2 3">
    <name type="scientific">Araneus ventricosus</name>
    <name type="common">Orbweaver spider</name>
    <name type="synonym">Epeira ventricosa</name>
    <dbReference type="NCBI Taxonomy" id="182803"/>
    <lineage>
        <taxon>Eukaryota</taxon>
        <taxon>Metazoa</taxon>
        <taxon>Ecdysozoa</taxon>
        <taxon>Arthropoda</taxon>
        <taxon>Chelicerata</taxon>
        <taxon>Arachnida</taxon>
        <taxon>Araneae</taxon>
        <taxon>Araneomorphae</taxon>
        <taxon>Entelegynae</taxon>
        <taxon>Araneoidea</taxon>
        <taxon>Araneidae</taxon>
        <taxon>Araneus</taxon>
    </lineage>
</organism>
<gene>
    <name evidence="1" type="ORF">AVEN_247344_1</name>
    <name evidence="2" type="ORF">AVEN_259160_1</name>
</gene>
<sequence>MTSVGIMAITLNYFFIKFHEANLSGRFPGAAGEGRAISAEKARKACQKRIFNFGIPVITAMIRSNEQKVEPVTNKGKPLQILVGVKDDKVNSCQRAGSVSFWNPSQILQEAKGQHKVGLVIDSWTLLKKNGKPVIS</sequence>
<evidence type="ECO:0000313" key="2">
    <source>
        <dbReference type="EMBL" id="GBO05392.1"/>
    </source>
</evidence>
<reference evidence="2 3" key="1">
    <citation type="journal article" date="2019" name="Sci. Rep.">
        <title>Orb-weaving spider Araneus ventricosus genome elucidates the spidroin gene catalogue.</title>
        <authorList>
            <person name="Kono N."/>
            <person name="Nakamura H."/>
            <person name="Ohtoshi R."/>
            <person name="Moran D.A.P."/>
            <person name="Shinohara A."/>
            <person name="Yoshida Y."/>
            <person name="Fujiwara M."/>
            <person name="Mori M."/>
            <person name="Tomita M."/>
            <person name="Arakawa K."/>
        </authorList>
    </citation>
    <scope>NUCLEOTIDE SEQUENCE [LARGE SCALE GENOMIC DNA]</scope>
</reference>
<accession>A0A4Y2TYH9</accession>